<sequence>MHCSIEKHGRCIELNYNFLPTDLCKHLFLMCSIFSNHSYIPMETLTRYCMGLALIPNIESVKEARHNIHQTMEELKAAYLLLDCDKGLVFHLLPLLKLRL</sequence>
<dbReference type="AlphaFoldDB" id="A0AAN8UBY6"/>
<name>A0AAN8UBY6_SOLBU</name>
<accession>A0AAN8UBY6</accession>
<keyword evidence="2" id="KW-1185">Reference proteome</keyword>
<gene>
    <name evidence="1" type="ORF">RDI58_001119</name>
</gene>
<reference evidence="1 2" key="1">
    <citation type="submission" date="2024-02" db="EMBL/GenBank/DDBJ databases">
        <title>de novo genome assembly of Solanum bulbocastanum strain 11H21.</title>
        <authorList>
            <person name="Hosaka A.J."/>
        </authorList>
    </citation>
    <scope>NUCLEOTIDE SEQUENCE [LARGE SCALE GENOMIC DNA]</scope>
    <source>
        <tissue evidence="1">Young leaves</tissue>
    </source>
</reference>
<dbReference type="EMBL" id="JBANQN010000001">
    <property type="protein sequence ID" value="KAK6803335.1"/>
    <property type="molecule type" value="Genomic_DNA"/>
</dbReference>
<comment type="caution">
    <text evidence="1">The sequence shown here is derived from an EMBL/GenBank/DDBJ whole genome shotgun (WGS) entry which is preliminary data.</text>
</comment>
<protein>
    <submittedName>
        <fullName evidence="1">Uncharacterized protein</fullName>
    </submittedName>
</protein>
<evidence type="ECO:0000313" key="1">
    <source>
        <dbReference type="EMBL" id="KAK6803335.1"/>
    </source>
</evidence>
<organism evidence="1 2">
    <name type="scientific">Solanum bulbocastanum</name>
    <name type="common">Wild potato</name>
    <dbReference type="NCBI Taxonomy" id="147425"/>
    <lineage>
        <taxon>Eukaryota</taxon>
        <taxon>Viridiplantae</taxon>
        <taxon>Streptophyta</taxon>
        <taxon>Embryophyta</taxon>
        <taxon>Tracheophyta</taxon>
        <taxon>Spermatophyta</taxon>
        <taxon>Magnoliopsida</taxon>
        <taxon>eudicotyledons</taxon>
        <taxon>Gunneridae</taxon>
        <taxon>Pentapetalae</taxon>
        <taxon>asterids</taxon>
        <taxon>lamiids</taxon>
        <taxon>Solanales</taxon>
        <taxon>Solanaceae</taxon>
        <taxon>Solanoideae</taxon>
        <taxon>Solaneae</taxon>
        <taxon>Solanum</taxon>
    </lineage>
</organism>
<dbReference type="Proteomes" id="UP001371456">
    <property type="component" value="Unassembled WGS sequence"/>
</dbReference>
<proteinExistence type="predicted"/>
<evidence type="ECO:0000313" key="2">
    <source>
        <dbReference type="Proteomes" id="UP001371456"/>
    </source>
</evidence>